<comment type="caution">
    <text evidence="1">The sequence shown here is derived from an EMBL/GenBank/DDBJ whole genome shotgun (WGS) entry which is preliminary data.</text>
</comment>
<protein>
    <submittedName>
        <fullName evidence="1">Uncharacterized protein</fullName>
    </submittedName>
</protein>
<sequence length="156" mass="18147">MADLMKRAEKLDSLRLKGIAEKLTLEEAQNIVNIWGIFLEHSGGVRMLFATDIPQSILPFPIEILQGALNKMEAYYYELGMQDRVKLLESTEAMLMQYEEDDEAMKATAKRYADKKFRDVFITGLKDYQMSQLQKGYLVDKKLWKLSESRIKELLE</sequence>
<dbReference type="AlphaFoldDB" id="A0A1F7HGN8"/>
<evidence type="ECO:0000313" key="1">
    <source>
        <dbReference type="EMBL" id="OGK29942.1"/>
    </source>
</evidence>
<gene>
    <name evidence="1" type="ORF">A3F29_04545</name>
</gene>
<dbReference type="Proteomes" id="UP000177199">
    <property type="component" value="Unassembled WGS sequence"/>
</dbReference>
<accession>A0A1F7HGN8</accession>
<organism evidence="1 2">
    <name type="scientific">Candidatus Roizmanbacteria bacterium RIFCSPHIGHO2_12_FULL_33_9</name>
    <dbReference type="NCBI Taxonomy" id="1802045"/>
    <lineage>
        <taxon>Bacteria</taxon>
        <taxon>Candidatus Roizmaniibacteriota</taxon>
    </lineage>
</organism>
<dbReference type="EMBL" id="MFZV01000055">
    <property type="protein sequence ID" value="OGK29942.1"/>
    <property type="molecule type" value="Genomic_DNA"/>
</dbReference>
<reference evidence="1 2" key="1">
    <citation type="journal article" date="2016" name="Nat. Commun.">
        <title>Thousands of microbial genomes shed light on interconnected biogeochemical processes in an aquifer system.</title>
        <authorList>
            <person name="Anantharaman K."/>
            <person name="Brown C.T."/>
            <person name="Hug L.A."/>
            <person name="Sharon I."/>
            <person name="Castelle C.J."/>
            <person name="Probst A.J."/>
            <person name="Thomas B.C."/>
            <person name="Singh A."/>
            <person name="Wilkins M.J."/>
            <person name="Karaoz U."/>
            <person name="Brodie E.L."/>
            <person name="Williams K.H."/>
            <person name="Hubbard S.S."/>
            <person name="Banfield J.F."/>
        </authorList>
    </citation>
    <scope>NUCLEOTIDE SEQUENCE [LARGE SCALE GENOMIC DNA]</scope>
</reference>
<evidence type="ECO:0000313" key="2">
    <source>
        <dbReference type="Proteomes" id="UP000177199"/>
    </source>
</evidence>
<name>A0A1F7HGN8_9BACT</name>
<proteinExistence type="predicted"/>